<name>A0A5J6JLZ1_STRVI</name>
<feature type="region of interest" description="Disordered" evidence="1">
    <location>
        <begin position="493"/>
        <end position="512"/>
    </location>
</feature>
<dbReference type="GeneID" id="95614847"/>
<dbReference type="Proteomes" id="UP000325563">
    <property type="component" value="Chromosome"/>
</dbReference>
<dbReference type="KEGG" id="svn:CP980_30345"/>
<organism evidence="3 4">
    <name type="scientific">Streptomyces vinaceus</name>
    <dbReference type="NCBI Taxonomy" id="1960"/>
    <lineage>
        <taxon>Bacteria</taxon>
        <taxon>Bacillati</taxon>
        <taxon>Actinomycetota</taxon>
        <taxon>Actinomycetes</taxon>
        <taxon>Kitasatosporales</taxon>
        <taxon>Streptomycetaceae</taxon>
        <taxon>Streptomyces</taxon>
    </lineage>
</organism>
<dbReference type="GO" id="GO:0031177">
    <property type="term" value="F:phosphopantetheine binding"/>
    <property type="evidence" value="ECO:0007669"/>
    <property type="project" value="TreeGrafter"/>
</dbReference>
<dbReference type="Pfam" id="PF00668">
    <property type="entry name" value="Condensation"/>
    <property type="match status" value="1"/>
</dbReference>
<proteinExistence type="predicted"/>
<dbReference type="SUPFAM" id="SSF52777">
    <property type="entry name" value="CoA-dependent acyltransferases"/>
    <property type="match status" value="2"/>
</dbReference>
<dbReference type="GO" id="GO:0005737">
    <property type="term" value="C:cytoplasm"/>
    <property type="evidence" value="ECO:0007669"/>
    <property type="project" value="TreeGrafter"/>
</dbReference>
<evidence type="ECO:0000313" key="3">
    <source>
        <dbReference type="EMBL" id="QEV48816.1"/>
    </source>
</evidence>
<evidence type="ECO:0000313" key="4">
    <source>
        <dbReference type="Proteomes" id="UP000325563"/>
    </source>
</evidence>
<gene>
    <name evidence="3" type="ORF">CP980_30345</name>
</gene>
<protein>
    <recommendedName>
        <fullName evidence="2">Condensation domain-containing protein</fullName>
    </recommendedName>
</protein>
<dbReference type="RefSeq" id="WP_150529546.1">
    <property type="nucleotide sequence ID" value="NZ_BNBW01000003.1"/>
</dbReference>
<evidence type="ECO:0000256" key="1">
    <source>
        <dbReference type="SAM" id="MobiDB-lite"/>
    </source>
</evidence>
<dbReference type="InterPro" id="IPR023213">
    <property type="entry name" value="CAT-like_dom_sf"/>
</dbReference>
<dbReference type="Gene3D" id="3.30.559.10">
    <property type="entry name" value="Chloramphenicol acetyltransferase-like domain"/>
    <property type="match status" value="1"/>
</dbReference>
<dbReference type="EMBL" id="CP023692">
    <property type="protein sequence ID" value="QEV48816.1"/>
    <property type="molecule type" value="Genomic_DNA"/>
</dbReference>
<dbReference type="PANTHER" id="PTHR45527:SF1">
    <property type="entry name" value="FATTY ACID SYNTHASE"/>
    <property type="match status" value="1"/>
</dbReference>
<dbReference type="Gene3D" id="3.30.559.30">
    <property type="entry name" value="Nonribosomal peptide synthetase, condensation domain"/>
    <property type="match status" value="1"/>
</dbReference>
<reference evidence="3 4" key="1">
    <citation type="submission" date="2017-09" db="EMBL/GenBank/DDBJ databases">
        <authorList>
            <person name="Lee N."/>
            <person name="Cho B.-K."/>
        </authorList>
    </citation>
    <scope>NUCLEOTIDE SEQUENCE [LARGE SCALE GENOMIC DNA]</scope>
    <source>
        <strain evidence="3 4">ATCC 27476</strain>
    </source>
</reference>
<dbReference type="AlphaFoldDB" id="A0A5J6JLZ1"/>
<sequence length="512" mass="56126">MRQFPLEMHQMAPGRVVEWRLRSTAGAAADAGGAGGPVGGAADGVPADAAGRRASFNQDKHFTVAEESRGADDPVASWIAVTFEVTGVLDEQALTGALLAFVRRHEVLRCEFRRLAGELACEPIAAAELALDTVPVAAFDCSEALRGFLVDRFKRSIDTLSWPLFTMGAVLRGESATVYLAFDHIVCDGLSMPIVVHEVQSAYEALCRGEEIDLPPAPSYLDFAEEQRRRYLSIDAGDDRLGYWKSFMARGGGEFFPRFPLELGVEPDRMYPIVNEASPLLDAAEAEVFEKVCRAVDGKPFMGVLAAVAVCLREAGGPGVYRGFMPVSERGRTGWANSVGWFVNTMPIEFDASPGRDFAQVMAAVRAGFGEMMRHIDVPFVRAWQLLAPAEFAARSWPYPVNFFSYIDTRKCPGAERHEDWRPTSHVWSARANGACSWFQRDTAGLHMNSIYVDTAAARRTMDDFQEALRATVREIARHGSFRRPVALTAPRRPLGTPLNGAAPYAPSALRS</sequence>
<dbReference type="GO" id="GO:0003824">
    <property type="term" value="F:catalytic activity"/>
    <property type="evidence" value="ECO:0007669"/>
    <property type="project" value="InterPro"/>
</dbReference>
<dbReference type="GO" id="GO:0008610">
    <property type="term" value="P:lipid biosynthetic process"/>
    <property type="evidence" value="ECO:0007669"/>
    <property type="project" value="UniProtKB-ARBA"/>
</dbReference>
<dbReference type="GO" id="GO:0043041">
    <property type="term" value="P:amino acid activation for nonribosomal peptide biosynthetic process"/>
    <property type="evidence" value="ECO:0007669"/>
    <property type="project" value="TreeGrafter"/>
</dbReference>
<accession>A0A5J6JLZ1</accession>
<dbReference type="InterPro" id="IPR001242">
    <property type="entry name" value="Condensation_dom"/>
</dbReference>
<feature type="domain" description="Condensation" evidence="2">
    <location>
        <begin position="76"/>
        <end position="382"/>
    </location>
</feature>
<evidence type="ECO:0000259" key="2">
    <source>
        <dbReference type="Pfam" id="PF00668"/>
    </source>
</evidence>
<keyword evidence="4" id="KW-1185">Reference proteome</keyword>
<dbReference type="PANTHER" id="PTHR45527">
    <property type="entry name" value="NONRIBOSOMAL PEPTIDE SYNTHETASE"/>
    <property type="match status" value="1"/>
</dbReference>
<dbReference type="GO" id="GO:0044550">
    <property type="term" value="P:secondary metabolite biosynthetic process"/>
    <property type="evidence" value="ECO:0007669"/>
    <property type="project" value="TreeGrafter"/>
</dbReference>